<sequence length="159" mass="18011">MDTFALIQDLKNSSESLLLFARGNQSSEETIQQFLFDLTDYAEGFSVVTQLMDEPAQPRPLTANELSNVLGEQRQRLDQLIPLLKEQLHTTEATETTFLKQNTGGLRRIISSLNGLVELNSLMLQDNRQFQQQVKQNPLEAPVKEVEKPKGFFGKLFGK</sequence>
<gene>
    <name evidence="1" type="ORF">RU97_GL001735</name>
</gene>
<dbReference type="EMBL" id="JXKH01000004">
    <property type="protein sequence ID" value="OJG18338.1"/>
    <property type="molecule type" value="Genomic_DNA"/>
</dbReference>
<evidence type="ECO:0000313" key="2">
    <source>
        <dbReference type="Proteomes" id="UP000181884"/>
    </source>
</evidence>
<keyword evidence="2" id="KW-1185">Reference proteome</keyword>
<dbReference type="AlphaFoldDB" id="A0A1L8REZ8"/>
<proteinExistence type="predicted"/>
<dbReference type="RefSeq" id="WP_067395957.1">
    <property type="nucleotide sequence ID" value="NZ_JXKH01000004.1"/>
</dbReference>
<reference evidence="1 2" key="1">
    <citation type="submission" date="2014-12" db="EMBL/GenBank/DDBJ databases">
        <title>Draft genome sequences of 29 type strains of Enterococci.</title>
        <authorList>
            <person name="Zhong Z."/>
            <person name="Sun Z."/>
            <person name="Liu W."/>
            <person name="Zhang W."/>
            <person name="Zhang H."/>
        </authorList>
    </citation>
    <scope>NUCLEOTIDE SEQUENCE [LARGE SCALE GENOMIC DNA]</scope>
    <source>
        <strain evidence="1 2">DSM 17029</strain>
    </source>
</reference>
<evidence type="ECO:0000313" key="1">
    <source>
        <dbReference type="EMBL" id="OJG18338.1"/>
    </source>
</evidence>
<protein>
    <submittedName>
        <fullName evidence="1">Uncharacterized protein</fullName>
    </submittedName>
</protein>
<accession>A0A1L8REZ8</accession>
<organism evidence="1 2">
    <name type="scientific">Enterococcus canis</name>
    <dbReference type="NCBI Taxonomy" id="214095"/>
    <lineage>
        <taxon>Bacteria</taxon>
        <taxon>Bacillati</taxon>
        <taxon>Bacillota</taxon>
        <taxon>Bacilli</taxon>
        <taxon>Lactobacillales</taxon>
        <taxon>Enterococcaceae</taxon>
        <taxon>Enterococcus</taxon>
    </lineage>
</organism>
<name>A0A1L8REZ8_9ENTE</name>
<dbReference type="Proteomes" id="UP000181884">
    <property type="component" value="Unassembled WGS sequence"/>
</dbReference>
<comment type="caution">
    <text evidence="1">The sequence shown here is derived from an EMBL/GenBank/DDBJ whole genome shotgun (WGS) entry which is preliminary data.</text>
</comment>